<accession>A0ACC3DJF3</accession>
<protein>
    <submittedName>
        <fullName evidence="1">Uncharacterized protein</fullName>
    </submittedName>
</protein>
<organism evidence="1 2">
    <name type="scientific">Coniosporium uncinatum</name>
    <dbReference type="NCBI Taxonomy" id="93489"/>
    <lineage>
        <taxon>Eukaryota</taxon>
        <taxon>Fungi</taxon>
        <taxon>Dikarya</taxon>
        <taxon>Ascomycota</taxon>
        <taxon>Pezizomycotina</taxon>
        <taxon>Dothideomycetes</taxon>
        <taxon>Dothideomycetes incertae sedis</taxon>
        <taxon>Coniosporium</taxon>
    </lineage>
</organism>
<reference evidence="1" key="1">
    <citation type="submission" date="2024-09" db="EMBL/GenBank/DDBJ databases">
        <title>Black Yeasts Isolated from many extreme environments.</title>
        <authorList>
            <person name="Coleine C."/>
            <person name="Stajich J.E."/>
            <person name="Selbmann L."/>
        </authorList>
    </citation>
    <scope>NUCLEOTIDE SEQUENCE</scope>
    <source>
        <strain evidence="1">CCFEE 5737</strain>
    </source>
</reference>
<evidence type="ECO:0000313" key="1">
    <source>
        <dbReference type="EMBL" id="KAK3076602.1"/>
    </source>
</evidence>
<name>A0ACC3DJF3_9PEZI</name>
<evidence type="ECO:0000313" key="2">
    <source>
        <dbReference type="Proteomes" id="UP001186974"/>
    </source>
</evidence>
<proteinExistence type="predicted"/>
<dbReference type="EMBL" id="JAWDJW010003784">
    <property type="protein sequence ID" value="KAK3076602.1"/>
    <property type="molecule type" value="Genomic_DNA"/>
</dbReference>
<gene>
    <name evidence="1" type="ORF">LTS18_012573</name>
</gene>
<dbReference type="Proteomes" id="UP001186974">
    <property type="component" value="Unassembled WGS sequence"/>
</dbReference>
<keyword evidence="2" id="KW-1185">Reference proteome</keyword>
<sequence length="339" mass="37168">WIHEDLTREIHELQETVPLSEAYKQLLVLKRRHARKKRKLDEDLISNHVKRSTARTLHDGRLSPHTDVKANCPRDTISGEDTKLKTNPEEGSNPAPALNDDVVEDSKPRATTEPTVAITIEPDTAQDNASHEQSPEGEDAAPHDHVDLKERHEGQTISAIAEPNSKSTNTKGSAVNEAPNTEDDGKSSPSNLPATTTSLTDDQTDELTAESHKALLSAAHFYLVKPRTMSSRTILIPLSRNDTLSHCLRQRVVLEFPTIQVLSLAPENLPDRYLPESEYESMSRKELGELDGLLAEMDTHVDGDGGAGGEGGGFKADGGPEDVIDDRKILEVLQRDLGA</sequence>
<comment type="caution">
    <text evidence="1">The sequence shown here is derived from an EMBL/GenBank/DDBJ whole genome shotgun (WGS) entry which is preliminary data.</text>
</comment>
<feature type="non-terminal residue" evidence="1">
    <location>
        <position position="1"/>
    </location>
</feature>